<evidence type="ECO:0000313" key="3">
    <source>
        <dbReference type="Proteomes" id="UP000466396"/>
    </source>
</evidence>
<gene>
    <name evidence="2" type="ORF">MLAC_25880</name>
</gene>
<feature type="region of interest" description="Disordered" evidence="1">
    <location>
        <begin position="46"/>
        <end position="77"/>
    </location>
</feature>
<organism evidence="2 3">
    <name type="scientific">Mycobacterium lacus</name>
    <dbReference type="NCBI Taxonomy" id="169765"/>
    <lineage>
        <taxon>Bacteria</taxon>
        <taxon>Bacillati</taxon>
        <taxon>Actinomycetota</taxon>
        <taxon>Actinomycetes</taxon>
        <taxon>Mycobacteriales</taxon>
        <taxon>Mycobacteriaceae</taxon>
        <taxon>Mycobacterium</taxon>
    </lineage>
</organism>
<dbReference type="AlphaFoldDB" id="A0A7I7NL13"/>
<evidence type="ECO:0000313" key="2">
    <source>
        <dbReference type="EMBL" id="BBX97294.1"/>
    </source>
</evidence>
<evidence type="ECO:0000256" key="1">
    <source>
        <dbReference type="SAM" id="MobiDB-lite"/>
    </source>
</evidence>
<name>A0A7I7NL13_9MYCO</name>
<dbReference type="Proteomes" id="UP000466396">
    <property type="component" value="Chromosome"/>
</dbReference>
<reference evidence="2 3" key="1">
    <citation type="journal article" date="2019" name="Emerg. Microbes Infect.">
        <title>Comprehensive subspecies identification of 175 nontuberculous mycobacteria species based on 7547 genomic profiles.</title>
        <authorList>
            <person name="Matsumoto Y."/>
            <person name="Kinjo T."/>
            <person name="Motooka D."/>
            <person name="Nabeya D."/>
            <person name="Jung N."/>
            <person name="Uechi K."/>
            <person name="Horii T."/>
            <person name="Iida T."/>
            <person name="Fujita J."/>
            <person name="Nakamura S."/>
        </authorList>
    </citation>
    <scope>NUCLEOTIDE SEQUENCE [LARGE SCALE GENOMIC DNA]</scope>
    <source>
        <strain evidence="2 3">JCM 15657</strain>
    </source>
</reference>
<sequence>MIALLDGDGMIHQQDIRRPLGLPRDIPPQRLRTALDYALTSPAVRGARRPAAHDWSQPTSTGRTAAVLRSPVPRKRS</sequence>
<protein>
    <submittedName>
        <fullName evidence="2">Uncharacterized protein</fullName>
    </submittedName>
</protein>
<dbReference type="EMBL" id="AP022581">
    <property type="protein sequence ID" value="BBX97294.1"/>
    <property type="molecule type" value="Genomic_DNA"/>
</dbReference>
<keyword evidence="3" id="KW-1185">Reference proteome</keyword>
<proteinExistence type="predicted"/>
<dbReference type="KEGG" id="mlj:MLAC_25880"/>
<accession>A0A7I7NL13</accession>